<keyword evidence="7" id="KW-0325">Glycoprotein</keyword>
<evidence type="ECO:0000313" key="13">
    <source>
        <dbReference type="RefSeq" id="XP_017304923.1"/>
    </source>
</evidence>
<feature type="compositionally biased region" description="Basic and acidic residues" evidence="9">
    <location>
        <begin position="1021"/>
        <end position="1034"/>
    </location>
</feature>
<dbReference type="RefSeq" id="XP_017304923.1">
    <property type="nucleotide sequence ID" value="XM_017449434.2"/>
</dbReference>
<evidence type="ECO:0000256" key="1">
    <source>
        <dbReference type="ARBA" id="ARBA00004651"/>
    </source>
</evidence>
<dbReference type="KEGG" id="dci:103524104"/>
<accession>A0A1S4ERX3</accession>
<reference evidence="13" key="1">
    <citation type="submission" date="2025-08" db="UniProtKB">
        <authorList>
            <consortium name="RefSeq"/>
        </authorList>
    </citation>
    <scope>IDENTIFICATION</scope>
</reference>
<dbReference type="PANTHER" id="PTHR12308:SF83">
    <property type="entry name" value="ANOCTAMIN"/>
    <property type="match status" value="1"/>
</dbReference>
<feature type="transmembrane region" description="Helical" evidence="8">
    <location>
        <begin position="784"/>
        <end position="806"/>
    </location>
</feature>
<gene>
    <name evidence="13" type="primary">LOC103524104</name>
</gene>
<feature type="compositionally biased region" description="Polar residues" evidence="9">
    <location>
        <begin position="1007"/>
        <end position="1020"/>
    </location>
</feature>
<evidence type="ECO:0000259" key="11">
    <source>
        <dbReference type="Pfam" id="PF16178"/>
    </source>
</evidence>
<dbReference type="AlphaFoldDB" id="A0A1S4ERX3"/>
<evidence type="ECO:0000313" key="12">
    <source>
        <dbReference type="Proteomes" id="UP000079169"/>
    </source>
</evidence>
<evidence type="ECO:0000259" key="10">
    <source>
        <dbReference type="Pfam" id="PF04547"/>
    </source>
</evidence>
<comment type="caution">
    <text evidence="8">Lacks conserved residue(s) required for the propagation of feature annotation.</text>
</comment>
<keyword evidence="4 8" id="KW-0812">Transmembrane</keyword>
<evidence type="ECO:0000256" key="2">
    <source>
        <dbReference type="ARBA" id="ARBA00009671"/>
    </source>
</evidence>
<feature type="transmembrane region" description="Helical" evidence="8">
    <location>
        <begin position="454"/>
        <end position="477"/>
    </location>
</feature>
<dbReference type="InterPro" id="IPR049452">
    <property type="entry name" value="Anoctamin_TM"/>
</dbReference>
<evidence type="ECO:0000256" key="6">
    <source>
        <dbReference type="ARBA" id="ARBA00023136"/>
    </source>
</evidence>
<comment type="subcellular location">
    <subcellularLocation>
        <location evidence="1">Cell membrane</location>
        <topology evidence="1">Multi-pass membrane protein</topology>
    </subcellularLocation>
    <subcellularLocation>
        <location evidence="8">Membrane</location>
        <topology evidence="8">Multi-pass membrane protein</topology>
    </subcellularLocation>
</comment>
<dbReference type="GeneID" id="103524104"/>
<dbReference type="Pfam" id="PF04547">
    <property type="entry name" value="Anoctamin"/>
    <property type="match status" value="1"/>
</dbReference>
<feature type="transmembrane region" description="Helical" evidence="8">
    <location>
        <begin position="372"/>
        <end position="392"/>
    </location>
</feature>
<protein>
    <recommendedName>
        <fullName evidence="8">Anoctamin</fullName>
    </recommendedName>
</protein>
<dbReference type="PaxDb" id="121845-A0A1S4ERX3"/>
<organism evidence="12 13">
    <name type="scientific">Diaphorina citri</name>
    <name type="common">Asian citrus psyllid</name>
    <dbReference type="NCBI Taxonomy" id="121845"/>
    <lineage>
        <taxon>Eukaryota</taxon>
        <taxon>Metazoa</taxon>
        <taxon>Ecdysozoa</taxon>
        <taxon>Arthropoda</taxon>
        <taxon>Hexapoda</taxon>
        <taxon>Insecta</taxon>
        <taxon>Pterygota</taxon>
        <taxon>Neoptera</taxon>
        <taxon>Paraneoptera</taxon>
        <taxon>Hemiptera</taxon>
        <taxon>Sternorrhyncha</taxon>
        <taxon>Psylloidea</taxon>
        <taxon>Psyllidae</taxon>
        <taxon>Diaphorininae</taxon>
        <taxon>Diaphorina</taxon>
    </lineage>
</organism>
<sequence length="1034" mass="119514">METDRKYLKASGTDEEDDIFFDVHSHDGTAEVDHNHTGPTGSPKHETSISIDLGSGKTEEEEPLDFILVWAKPYNRREELEQEANHAEMKRNIFEKNLKKQGLILKEHHNGHLCFVTIYAPRSVLLTYADIMKLRMPMKSYDDTDGSTKKFNILSEAANFVVLFIKLCIAIEPANMPMKKLPLTAQYTKAKHYLFDEENSDFLSPPSRSLIIDFILSRQSFTANNKDLANVGIQRLIEDGIYKAAYPLHDGDWATGDPEKSLRYSLYKEWAHLRNWIKNQPADQIKEYLGVKCAFYFVWLGFYTHMLIPASILGLTVFLYGVFTLNNDSLSRDICNKTLNIIMCPLCDRTCDYWKLSDTCKSARVTYLFDNTFSVIFAFLMSIWAVLFLESWKRYSAAITHRWGLTHFTLEAEHPRPSYLARLSHLKRTKTIMNIITGTEEPRAPFWIRWPTRILSFSVVLILIMCALATVVGVVLYRMSLYATLSLSHKADWMNSYGIVIIPFTAACINLVCIQILNLVYARLATYMTEFEYLRTQTEFDESLAIKIYLFQFVNYYTSIFYIAFLKGKFIGYPAKYTRVFNLRQEECSPGGCFMELSIQLAVIMVGQQTFNSIVEMFIPYFWKLYNVFMITTGLSDDLSENQKNADLINLRDNGETELETNQRNDNATKKSDKLINDTNRLLNKETAIELKPMNKSEGNSSPEHGEKNRNLAMISSLKDKAQNSMKKTLKKTASVISDELIRNSSLTSKSTTTTDPRAKQWLEDFKLLDWGTRGLYPEYLEMVLQYGFVVLFVSAFPLAPLFALINNIFETRLDAQKFLKYYRRPVPHRATNIGIWFRVLDVVAKLAVISNAVLIAFTSNFIPRIMYKFLGSKNFTDEGFLNDTLSYFNTSDFQESARPLYPSINVTMCRYHNYRNPPWFEPNHLKYKRSWYYWKLLAARLGFIVVFQNVVSFGMIILQWLIPDIPSELKDQIKREEYLTSELIIKHETKRATAKQSKHDYRRTKSTANLIDSPSSLTSQHEEIETASDEKTS</sequence>
<dbReference type="InterPro" id="IPR007632">
    <property type="entry name" value="Anoctamin"/>
</dbReference>
<feature type="transmembrane region" description="Helical" evidence="8">
    <location>
        <begin position="938"/>
        <end position="963"/>
    </location>
</feature>
<dbReference type="PANTHER" id="PTHR12308">
    <property type="entry name" value="ANOCTAMIN"/>
    <property type="match status" value="1"/>
</dbReference>
<comment type="similarity">
    <text evidence="2 8">Belongs to the anoctamin family.</text>
</comment>
<evidence type="ECO:0000256" key="5">
    <source>
        <dbReference type="ARBA" id="ARBA00022989"/>
    </source>
</evidence>
<feature type="region of interest" description="Disordered" evidence="9">
    <location>
        <begin position="994"/>
        <end position="1034"/>
    </location>
</feature>
<feature type="domain" description="Anoctamin dimerisation" evidence="11">
    <location>
        <begin position="62"/>
        <end position="281"/>
    </location>
</feature>
<evidence type="ECO:0000256" key="7">
    <source>
        <dbReference type="ARBA" id="ARBA00023180"/>
    </source>
</evidence>
<feature type="transmembrane region" description="Helical" evidence="8">
    <location>
        <begin position="843"/>
        <end position="863"/>
    </location>
</feature>
<keyword evidence="3" id="KW-1003">Cell membrane</keyword>
<keyword evidence="5 8" id="KW-1133">Transmembrane helix</keyword>
<dbReference type="Proteomes" id="UP000079169">
    <property type="component" value="Unplaced"/>
</dbReference>
<feature type="region of interest" description="Disordered" evidence="9">
    <location>
        <begin position="29"/>
        <end position="58"/>
    </location>
</feature>
<evidence type="ECO:0000256" key="4">
    <source>
        <dbReference type="ARBA" id="ARBA00022692"/>
    </source>
</evidence>
<evidence type="ECO:0000256" key="9">
    <source>
        <dbReference type="SAM" id="MobiDB-lite"/>
    </source>
</evidence>
<dbReference type="Pfam" id="PF16178">
    <property type="entry name" value="Anoct_dimer"/>
    <property type="match status" value="1"/>
</dbReference>
<dbReference type="OMA" id="HAITRIS"/>
<proteinExistence type="inferred from homology"/>
<name>A0A1S4ERX3_DIACI</name>
<keyword evidence="6 8" id="KW-0472">Membrane</keyword>
<feature type="transmembrane region" description="Helical" evidence="8">
    <location>
        <begin position="294"/>
        <end position="323"/>
    </location>
</feature>
<dbReference type="GO" id="GO:0046983">
    <property type="term" value="F:protein dimerization activity"/>
    <property type="evidence" value="ECO:0007669"/>
    <property type="project" value="InterPro"/>
</dbReference>
<evidence type="ECO:0000256" key="3">
    <source>
        <dbReference type="ARBA" id="ARBA00022475"/>
    </source>
</evidence>
<dbReference type="InterPro" id="IPR032394">
    <property type="entry name" value="Anoct_dimer"/>
</dbReference>
<feature type="transmembrane region" description="Helical" evidence="8">
    <location>
        <begin position="497"/>
        <end position="521"/>
    </location>
</feature>
<dbReference type="GO" id="GO:0005254">
    <property type="term" value="F:chloride channel activity"/>
    <property type="evidence" value="ECO:0007669"/>
    <property type="project" value="TreeGrafter"/>
</dbReference>
<keyword evidence="12" id="KW-1185">Reference proteome</keyword>
<dbReference type="GO" id="GO:0005886">
    <property type="term" value="C:plasma membrane"/>
    <property type="evidence" value="ECO:0007669"/>
    <property type="project" value="UniProtKB-SubCell"/>
</dbReference>
<evidence type="ECO:0000256" key="8">
    <source>
        <dbReference type="RuleBase" id="RU280814"/>
    </source>
</evidence>
<feature type="domain" description="Anoctamin transmembrane" evidence="10">
    <location>
        <begin position="285"/>
        <end position="977"/>
    </location>
</feature>